<reference evidence="3" key="1">
    <citation type="journal article" date="2020" name="bioRxiv">
        <title>Chromosome-level reference genome of the European wasp spider Argiope bruennichi: a resource for studies on range expansion and evolutionary adaptation.</title>
        <authorList>
            <person name="Sheffer M.M."/>
            <person name="Hoppe A."/>
            <person name="Krehenwinkel H."/>
            <person name="Uhl G."/>
            <person name="Kuss A.W."/>
            <person name="Jensen L."/>
            <person name="Jensen C."/>
            <person name="Gillespie R.G."/>
            <person name="Hoff K.J."/>
            <person name="Prost S."/>
        </authorList>
    </citation>
    <scope>NUCLEOTIDE SEQUENCE</scope>
</reference>
<feature type="region of interest" description="Disordered" evidence="1">
    <location>
        <begin position="220"/>
        <end position="265"/>
    </location>
</feature>
<name>A0A8T0FND3_ARGBR</name>
<evidence type="ECO:0000256" key="1">
    <source>
        <dbReference type="SAM" id="MobiDB-lite"/>
    </source>
</evidence>
<dbReference type="Proteomes" id="UP000807504">
    <property type="component" value="Unassembled WGS sequence"/>
</dbReference>
<reference evidence="3" key="2">
    <citation type="submission" date="2020-06" db="EMBL/GenBank/DDBJ databases">
        <authorList>
            <person name="Sheffer M."/>
        </authorList>
    </citation>
    <scope>NUCLEOTIDE SEQUENCE</scope>
</reference>
<gene>
    <name evidence="3" type="ORF">HNY73_003400</name>
</gene>
<dbReference type="AlphaFoldDB" id="A0A8T0FND3"/>
<dbReference type="EMBL" id="JABXBU010000003">
    <property type="protein sequence ID" value="KAF8791708.1"/>
    <property type="molecule type" value="Genomic_DNA"/>
</dbReference>
<accession>A0A8T0FND3</accession>
<proteinExistence type="predicted"/>
<keyword evidence="4" id="KW-1185">Reference proteome</keyword>
<organism evidence="3 4">
    <name type="scientific">Argiope bruennichi</name>
    <name type="common">Wasp spider</name>
    <name type="synonym">Aranea bruennichi</name>
    <dbReference type="NCBI Taxonomy" id="94029"/>
    <lineage>
        <taxon>Eukaryota</taxon>
        <taxon>Metazoa</taxon>
        <taxon>Ecdysozoa</taxon>
        <taxon>Arthropoda</taxon>
        <taxon>Chelicerata</taxon>
        <taxon>Arachnida</taxon>
        <taxon>Araneae</taxon>
        <taxon>Araneomorphae</taxon>
        <taxon>Entelegynae</taxon>
        <taxon>Araneoidea</taxon>
        <taxon>Araneidae</taxon>
        <taxon>Argiope</taxon>
    </lineage>
</organism>
<feature type="compositionally biased region" description="Polar residues" evidence="1">
    <location>
        <begin position="222"/>
        <end position="249"/>
    </location>
</feature>
<evidence type="ECO:0000313" key="4">
    <source>
        <dbReference type="Proteomes" id="UP000807504"/>
    </source>
</evidence>
<evidence type="ECO:0000313" key="3">
    <source>
        <dbReference type="EMBL" id="KAF8791708.1"/>
    </source>
</evidence>
<protein>
    <submittedName>
        <fullName evidence="3">Uncharacterized protein</fullName>
    </submittedName>
</protein>
<comment type="caution">
    <text evidence="3">The sequence shown here is derived from an EMBL/GenBank/DDBJ whole genome shotgun (WGS) entry which is preliminary data.</text>
</comment>
<feature type="transmembrane region" description="Helical" evidence="2">
    <location>
        <begin position="12"/>
        <end position="34"/>
    </location>
</feature>
<evidence type="ECO:0000256" key="2">
    <source>
        <dbReference type="SAM" id="Phobius"/>
    </source>
</evidence>
<keyword evidence="2" id="KW-0812">Transmembrane</keyword>
<sequence length="265" mass="28960">MISAVIGIKSLVRMCAVNAACLFAFVSLPLSVIFPTPITGWGLLSPIAIFGGVPESQAMFTLPNTEEFGHMQLSEFFSAFEAPKYQFQIMNVESLRITGFNVVVFKSTGLYEMAKTIGKTIDFALIPYRHCHPAHLHSSPSHSSPTITDTGHFQYLLASPSPNIQTTILPNDLLQQSSGLIHLRHWQQNSLHTRSTVLPLIAPSNSNQHHSLRSLLDGLTVPTPTIQQPHPSSSITAEQPPLQTNSPPFDSTIHPIPASSPRQSP</sequence>
<keyword evidence="2" id="KW-1133">Transmembrane helix</keyword>
<keyword evidence="2" id="KW-0472">Membrane</keyword>